<dbReference type="GO" id="GO:0005886">
    <property type="term" value="C:plasma membrane"/>
    <property type="evidence" value="ECO:0007669"/>
    <property type="project" value="UniProtKB-SubCell"/>
</dbReference>
<keyword evidence="5" id="KW-1278">Translocase</keyword>
<evidence type="ECO:0000256" key="2">
    <source>
        <dbReference type="ARBA" id="ARBA00022692"/>
    </source>
</evidence>
<sequence>MTQAVDNLALLPAYLAAGTAVLVLLADLLVARRGVTVATALLGALGTATAAGFAAAGPVRATFCGGLPAALGATPPDCSYVADRRAALIALLFALLTAGVLALAAPALAAGAAPVGEFCFLLACAMTGGVVLGAAGDLITLIVALETLTLPLYVLVGLRRRAVASAEAAVTFFVVSVVATAVALLGAALIYADTGAVHLDLLAAGPATPSPATERLGRVGVVLLLVGLAFKVAAVPLHAWAPATYDGAPLPVAAYLSTASKLGGAVAIIYVVVGALRPWAQVSGVVLAGLAVLTMTVGNVVALRQTRMVRLLAWSSVAQAGYILAPLGAAAVDAGRTGDAGTTAVATALTYTVFFVLLELAAFAAVVALRAPGADGGRIADYRGAARRHPWVGAALVLALVGLAGLPPGLAGLFAKVAVVRSLLGGGAGWLALAVALNAVIGLAYYLRVATTLYGRRTDDAADGRARVPWPVAATLGAATLVAIVVGFAPQLVLDATAW</sequence>
<evidence type="ECO:0000256" key="5">
    <source>
        <dbReference type="HAMAP-Rule" id="MF_00445"/>
    </source>
</evidence>
<dbReference type="InterPro" id="IPR010096">
    <property type="entry name" value="NADH-Q_OxRdtase_suN/2"/>
</dbReference>
<dbReference type="EMBL" id="FNPH01000003">
    <property type="protein sequence ID" value="SDY78463.1"/>
    <property type="molecule type" value="Genomic_DNA"/>
</dbReference>
<dbReference type="EC" id="7.1.1.-" evidence="5"/>
<dbReference type="STRING" id="405436.SAMN05444365_103468"/>
<dbReference type="RefSeq" id="WP_091555479.1">
    <property type="nucleotide sequence ID" value="NZ_FNPH01000003.1"/>
</dbReference>
<feature type="transmembrane region" description="Helical" evidence="5">
    <location>
        <begin position="138"/>
        <end position="158"/>
    </location>
</feature>
<protein>
    <recommendedName>
        <fullName evidence="5">NADH-quinone oxidoreductase subunit N</fullName>
        <ecNumber evidence="5">7.1.1.-</ecNumber>
    </recommendedName>
    <alternativeName>
        <fullName evidence="5">NADH dehydrogenase I subunit N</fullName>
    </alternativeName>
    <alternativeName>
        <fullName evidence="5">NDH-1 subunit N</fullName>
    </alternativeName>
</protein>
<keyword evidence="2 5" id="KW-0812">Transmembrane</keyword>
<evidence type="ECO:0000259" key="7">
    <source>
        <dbReference type="Pfam" id="PF00361"/>
    </source>
</evidence>
<keyword evidence="5" id="KW-0520">NAD</keyword>
<comment type="subcellular location">
    <subcellularLocation>
        <location evidence="5">Cell membrane</location>
        <topology evidence="5">Multi-pass membrane protein</topology>
    </subcellularLocation>
    <subcellularLocation>
        <location evidence="1">Endomembrane system</location>
        <topology evidence="1">Multi-pass membrane protein</topology>
    </subcellularLocation>
    <subcellularLocation>
        <location evidence="6">Membrane</location>
        <topology evidence="6">Multi-pass membrane protein</topology>
    </subcellularLocation>
</comment>
<reference evidence="9" key="1">
    <citation type="submission" date="2016-10" db="EMBL/GenBank/DDBJ databases">
        <authorList>
            <person name="Varghese N."/>
            <person name="Submissions S."/>
        </authorList>
    </citation>
    <scope>NUCLEOTIDE SEQUENCE [LARGE SCALE GENOMIC DNA]</scope>
    <source>
        <strain evidence="9">DSM 45245</strain>
    </source>
</reference>
<evidence type="ECO:0000256" key="6">
    <source>
        <dbReference type="RuleBase" id="RU000320"/>
    </source>
</evidence>
<feature type="transmembrane region" description="Helical" evidence="5">
    <location>
        <begin position="311"/>
        <end position="332"/>
    </location>
</feature>
<dbReference type="GO" id="GO:0048038">
    <property type="term" value="F:quinone binding"/>
    <property type="evidence" value="ECO:0007669"/>
    <property type="project" value="UniProtKB-KW"/>
</dbReference>
<dbReference type="PANTHER" id="PTHR22773">
    <property type="entry name" value="NADH DEHYDROGENASE"/>
    <property type="match status" value="1"/>
</dbReference>
<evidence type="ECO:0000313" key="8">
    <source>
        <dbReference type="EMBL" id="SDY78463.1"/>
    </source>
</evidence>
<dbReference type="GO" id="GO:0012505">
    <property type="term" value="C:endomembrane system"/>
    <property type="evidence" value="ECO:0007669"/>
    <property type="project" value="UniProtKB-SubCell"/>
</dbReference>
<dbReference type="HAMAP" id="MF_00445">
    <property type="entry name" value="NDH1_NuoN_1"/>
    <property type="match status" value="1"/>
</dbReference>
<feature type="transmembrane region" description="Helical" evidence="5">
    <location>
        <begin position="390"/>
        <end position="415"/>
    </location>
</feature>
<accession>A0A1H3MPQ9</accession>
<dbReference type="GO" id="GO:0042773">
    <property type="term" value="P:ATP synthesis coupled electron transport"/>
    <property type="evidence" value="ECO:0007669"/>
    <property type="project" value="InterPro"/>
</dbReference>
<feature type="transmembrane region" description="Helical" evidence="5">
    <location>
        <begin position="427"/>
        <end position="447"/>
    </location>
</feature>
<comment type="function">
    <text evidence="5">NDH-1 shuttles electrons from NADH, via FMN and iron-sulfur (Fe-S) centers, to quinones in the respiratory chain. The immediate electron acceptor for the enzyme in this species is believed to be a menaquinone. Couples the redox reaction to proton translocation (for every two electrons transferred, four hydrogen ions are translocated across the cytoplasmic membrane), and thus conserves the redox energy in a proton gradient.</text>
</comment>
<feature type="transmembrane region" description="Helical" evidence="5">
    <location>
        <begin position="37"/>
        <end position="57"/>
    </location>
</feature>
<dbReference type="GO" id="GO:0050136">
    <property type="term" value="F:NADH dehydrogenase (quinone) (non-electrogenic) activity"/>
    <property type="evidence" value="ECO:0007669"/>
    <property type="project" value="UniProtKB-UniRule"/>
</dbReference>
<keyword evidence="5" id="KW-0874">Quinone</keyword>
<feature type="transmembrane region" description="Helical" evidence="5">
    <location>
        <begin position="170"/>
        <end position="192"/>
    </location>
</feature>
<evidence type="ECO:0000256" key="3">
    <source>
        <dbReference type="ARBA" id="ARBA00022989"/>
    </source>
</evidence>
<feature type="transmembrane region" description="Helical" evidence="5">
    <location>
        <begin position="344"/>
        <end position="369"/>
    </location>
</feature>
<keyword evidence="3 5" id="KW-1133">Transmembrane helix</keyword>
<dbReference type="AlphaFoldDB" id="A0A1H3MPQ9"/>
<proteinExistence type="inferred from homology"/>
<keyword evidence="4 5" id="KW-0472">Membrane</keyword>
<organism evidence="8 9">
    <name type="scientific">Micromonospora pattaloongensis</name>
    <dbReference type="NCBI Taxonomy" id="405436"/>
    <lineage>
        <taxon>Bacteria</taxon>
        <taxon>Bacillati</taxon>
        <taxon>Actinomycetota</taxon>
        <taxon>Actinomycetes</taxon>
        <taxon>Micromonosporales</taxon>
        <taxon>Micromonosporaceae</taxon>
        <taxon>Micromonospora</taxon>
    </lineage>
</organism>
<gene>
    <name evidence="5" type="primary">nuoN</name>
    <name evidence="8" type="ORF">SAMN05444365_103468</name>
</gene>
<feature type="transmembrane region" description="Helical" evidence="5">
    <location>
        <begin position="468"/>
        <end position="489"/>
    </location>
</feature>
<dbReference type="Pfam" id="PF00361">
    <property type="entry name" value="Proton_antipo_M"/>
    <property type="match status" value="1"/>
</dbReference>
<dbReference type="GO" id="GO:0008137">
    <property type="term" value="F:NADH dehydrogenase (ubiquinone) activity"/>
    <property type="evidence" value="ECO:0007669"/>
    <property type="project" value="InterPro"/>
</dbReference>
<keyword evidence="5" id="KW-1003">Cell membrane</keyword>
<evidence type="ECO:0000256" key="4">
    <source>
        <dbReference type="ARBA" id="ARBA00023136"/>
    </source>
</evidence>
<dbReference type="OrthoDB" id="9811718at2"/>
<feature type="transmembrane region" description="Helical" evidence="5">
    <location>
        <begin position="279"/>
        <end position="302"/>
    </location>
</feature>
<evidence type="ECO:0000313" key="9">
    <source>
        <dbReference type="Proteomes" id="UP000242415"/>
    </source>
</evidence>
<comment type="subunit">
    <text evidence="5">NDH-1 is composed of 14 different subunits. Subunits NuoA, H, J, K, L, M, N constitute the membrane sector of the complex.</text>
</comment>
<comment type="similarity">
    <text evidence="5">Belongs to the complex I subunit 2 family.</text>
</comment>
<comment type="catalytic activity">
    <reaction evidence="5">
        <text>a quinone + NADH + 5 H(+)(in) = a quinol + NAD(+) + 4 H(+)(out)</text>
        <dbReference type="Rhea" id="RHEA:57888"/>
        <dbReference type="ChEBI" id="CHEBI:15378"/>
        <dbReference type="ChEBI" id="CHEBI:24646"/>
        <dbReference type="ChEBI" id="CHEBI:57540"/>
        <dbReference type="ChEBI" id="CHEBI:57945"/>
        <dbReference type="ChEBI" id="CHEBI:132124"/>
    </reaction>
</comment>
<feature type="transmembrane region" description="Helical" evidence="5">
    <location>
        <begin position="86"/>
        <end position="108"/>
    </location>
</feature>
<feature type="transmembrane region" description="Helical" evidence="5">
    <location>
        <begin position="219"/>
        <end position="240"/>
    </location>
</feature>
<keyword evidence="5" id="KW-0813">Transport</keyword>
<dbReference type="Proteomes" id="UP000242415">
    <property type="component" value="Unassembled WGS sequence"/>
</dbReference>
<feature type="transmembrane region" description="Helical" evidence="5">
    <location>
        <begin position="12"/>
        <end position="30"/>
    </location>
</feature>
<feature type="transmembrane region" description="Helical" evidence="5">
    <location>
        <begin position="252"/>
        <end position="273"/>
    </location>
</feature>
<name>A0A1H3MPQ9_9ACTN</name>
<feature type="domain" description="NADH:quinone oxidoreductase/Mrp antiporter transmembrane" evidence="7">
    <location>
        <begin position="135"/>
        <end position="441"/>
    </location>
</feature>
<evidence type="ECO:0000256" key="1">
    <source>
        <dbReference type="ARBA" id="ARBA00004127"/>
    </source>
</evidence>
<keyword evidence="9" id="KW-1185">Reference proteome</keyword>
<dbReference type="InterPro" id="IPR001750">
    <property type="entry name" value="ND/Mrp_TM"/>
</dbReference>